<reference evidence="2" key="1">
    <citation type="submission" date="2016-06" db="EMBL/GenBank/DDBJ databases">
        <authorList>
            <person name="Varghese N."/>
            <person name="Submissions Spin"/>
        </authorList>
    </citation>
    <scope>NUCLEOTIDE SEQUENCE [LARGE SCALE GENOMIC DNA]</scope>
    <source>
        <strain evidence="2">DSM 43817</strain>
    </source>
</reference>
<evidence type="ECO:0000313" key="1">
    <source>
        <dbReference type="EMBL" id="SCL43270.1"/>
    </source>
</evidence>
<dbReference type="RefSeq" id="WP_218106828.1">
    <property type="nucleotide sequence ID" value="NZ_FMHW01000003.1"/>
</dbReference>
<sequence length="183" mass="19252">MADILKNVRFFAGAADMTGQANKVEISPEAEEKDVTTFGSYDPATDRVWKQVVAGLKSSKGNASGFWQAGDPGLVDDAAWAALGGMSAWTICPRGAAVGDPAYVTRALQGSYQLLGAPGDIAPWSAAWSSSYPVGRGVVLHPPGPPAPPPATARPCNCRRCRPAGNWSPRCTCCRSPAPPRRR</sequence>
<organism evidence="1 2">
    <name type="scientific">Micromonospora pallida</name>
    <dbReference type="NCBI Taxonomy" id="145854"/>
    <lineage>
        <taxon>Bacteria</taxon>
        <taxon>Bacillati</taxon>
        <taxon>Actinomycetota</taxon>
        <taxon>Actinomycetes</taxon>
        <taxon>Micromonosporales</taxon>
        <taxon>Micromonosporaceae</taxon>
        <taxon>Micromonospora</taxon>
    </lineage>
</organism>
<dbReference type="Proteomes" id="UP000198959">
    <property type="component" value="Unassembled WGS sequence"/>
</dbReference>
<accession>A0A1C6TNE8</accession>
<evidence type="ECO:0000313" key="2">
    <source>
        <dbReference type="Proteomes" id="UP000198959"/>
    </source>
</evidence>
<keyword evidence="2" id="KW-1185">Reference proteome</keyword>
<proteinExistence type="predicted"/>
<protein>
    <submittedName>
        <fullName evidence="1">Uncharacterized protein</fullName>
    </submittedName>
</protein>
<dbReference type="AlphaFoldDB" id="A0A1C6TNE8"/>
<dbReference type="STRING" id="145854.GA0074692_6798"/>
<gene>
    <name evidence="1" type="ORF">GA0074692_6798</name>
</gene>
<name>A0A1C6TNE8_9ACTN</name>
<dbReference type="EMBL" id="FMHW01000003">
    <property type="protein sequence ID" value="SCL43270.1"/>
    <property type="molecule type" value="Genomic_DNA"/>
</dbReference>